<reference evidence="1 2" key="1">
    <citation type="submission" date="2018-10" db="EMBL/GenBank/DDBJ databases">
        <title>Effects of UV and annual dynamics of microbial communities in freshwater RAS systems.</title>
        <authorList>
            <person name="Bekkelund A.K."/>
            <person name="Hansen B.R."/>
            <person name="Stokken H."/>
            <person name="Eriksen B.F."/>
            <person name="Kashulin N.A."/>
        </authorList>
    </citation>
    <scope>NUCLEOTIDE SEQUENCE [LARGE SCALE GENOMIC DNA]</scope>
    <source>
        <strain evidence="1 2">BHSEK</strain>
    </source>
</reference>
<dbReference type="EMBL" id="CP033019">
    <property type="protein sequence ID" value="AYM79001.1"/>
    <property type="molecule type" value="Genomic_DNA"/>
</dbReference>
<proteinExistence type="predicted"/>
<keyword evidence="2" id="KW-1185">Reference proteome</keyword>
<dbReference type="Proteomes" id="UP000279594">
    <property type="component" value="Chromosome"/>
</dbReference>
<sequence length="603" mass="65699">MTSLPTALEPWAPWLTLFPPDLAPAVGALLLRLHPLVGKLSTATLERGADPAGIGNIVRRGQYERLLMTQWVYADAEADEFLRRAASGELLFNGPEPAVHQRSLHSVVLFDAGPSQLGEPRLAHLALFILLARRAQQAGARFSWGIWQLPGILSEDTEKEGLRKLIQSRTLHAAPANAREQWQTRLGGDLADCWLIGVAGEAPRQARERVAIRRALCGNHLNVSLRQRHDYRTVQLELPDAPTGVRLLRKPFAPRAPAGVIHHHGHQPSRAQAPRFASGGNLVCAPQLNGGAIVYHVPQSASVKPGKPRIISAPKHGAILAAGVFKPALSCITSAGGTLGFHNFPGPLFSSKPIMCDRPPLEQFHAPPGMGRWLQTFYLLANHNVNCYEHVVVLDTKRRLVCWQAAPAASHKVASTVSFRAVLDNVIGADQLGDSLYIGCADGDGVQLYHWHRQNATPYKMQRIAQQGSRLLHGALKGEHAGHSGNLLALKTGPSRWWVGSHAMGEAMDIDDNAAVLGVAISEKHPKPGLVVLHPGRYRIELRVGHLRYTLATSPEAIQQASMDPASARIAWITAKSSTLVVRHIDDEQPLLQISCDRDIDES</sequence>
<name>A0A3G2EFI0_9BURK</name>
<accession>A0A3G2EFI0</accession>
<dbReference type="RefSeq" id="WP_121670782.1">
    <property type="nucleotide sequence ID" value="NZ_CP033019.1"/>
</dbReference>
<protein>
    <submittedName>
        <fullName evidence="1">Uncharacterized protein</fullName>
    </submittedName>
</protein>
<evidence type="ECO:0000313" key="2">
    <source>
        <dbReference type="Proteomes" id="UP000279594"/>
    </source>
</evidence>
<organism evidence="1 2">
    <name type="scientific">Janthinobacterium agaricidamnosum</name>
    <dbReference type="NCBI Taxonomy" id="55508"/>
    <lineage>
        <taxon>Bacteria</taxon>
        <taxon>Pseudomonadati</taxon>
        <taxon>Pseudomonadota</taxon>
        <taxon>Betaproteobacteria</taxon>
        <taxon>Burkholderiales</taxon>
        <taxon>Oxalobacteraceae</taxon>
        <taxon>Janthinobacterium</taxon>
    </lineage>
</organism>
<evidence type="ECO:0000313" key="1">
    <source>
        <dbReference type="EMBL" id="AYM79001.1"/>
    </source>
</evidence>
<dbReference type="AlphaFoldDB" id="A0A3G2EFI0"/>
<gene>
    <name evidence="1" type="ORF">D9M09_26870</name>
</gene>